<dbReference type="EMBL" id="MTYJ01000286">
    <property type="protein sequence ID" value="OWA52794.1"/>
    <property type="molecule type" value="Genomic_DNA"/>
</dbReference>
<evidence type="ECO:0000313" key="11">
    <source>
        <dbReference type="Proteomes" id="UP000192578"/>
    </source>
</evidence>
<evidence type="ECO:0000256" key="6">
    <source>
        <dbReference type="ARBA" id="ARBA00022807"/>
    </source>
</evidence>
<evidence type="ECO:0000256" key="3">
    <source>
        <dbReference type="ARBA" id="ARBA00022670"/>
    </source>
</evidence>
<keyword evidence="3 7" id="KW-0645">Protease</keyword>
<reference evidence="11" key="1">
    <citation type="submission" date="2017-01" db="EMBL/GenBank/DDBJ databases">
        <title>Comparative genomics of anhydrobiosis in the tardigrade Hypsibius dujardini.</title>
        <authorList>
            <person name="Yoshida Y."/>
            <person name="Koutsovoulos G."/>
            <person name="Laetsch D."/>
            <person name="Stevens L."/>
            <person name="Kumar S."/>
            <person name="Horikawa D."/>
            <person name="Ishino K."/>
            <person name="Komine S."/>
            <person name="Tomita M."/>
            <person name="Blaxter M."/>
            <person name="Arakawa K."/>
        </authorList>
    </citation>
    <scope>NUCLEOTIDE SEQUENCE [LARGE SCALE GENOMIC DNA]</scope>
    <source>
        <strain evidence="11">Z151</strain>
    </source>
</reference>
<evidence type="ECO:0000256" key="1">
    <source>
        <dbReference type="ARBA" id="ARBA00000707"/>
    </source>
</evidence>
<evidence type="ECO:0000256" key="4">
    <source>
        <dbReference type="ARBA" id="ARBA00022786"/>
    </source>
</evidence>
<comment type="caution">
    <text evidence="10">The sequence shown here is derived from an EMBL/GenBank/DDBJ whole genome shotgun (WGS) entry which is preliminary data.</text>
</comment>
<dbReference type="GO" id="GO:0006508">
    <property type="term" value="P:proteolysis"/>
    <property type="evidence" value="ECO:0007669"/>
    <property type="project" value="UniProtKB-KW"/>
</dbReference>
<evidence type="ECO:0000256" key="8">
    <source>
        <dbReference type="SAM" id="MobiDB-lite"/>
    </source>
</evidence>
<keyword evidence="6 7" id="KW-0788">Thiol protease</keyword>
<dbReference type="Pfam" id="PF00443">
    <property type="entry name" value="UCH"/>
    <property type="match status" value="1"/>
</dbReference>
<name>A0A9X6NNA7_HYPEX</name>
<dbReference type="Proteomes" id="UP000192578">
    <property type="component" value="Unassembled WGS sequence"/>
</dbReference>
<dbReference type="InterPro" id="IPR038765">
    <property type="entry name" value="Papain-like_cys_pep_sf"/>
</dbReference>
<keyword evidence="5 7" id="KW-0378">Hydrolase</keyword>
<protein>
    <recommendedName>
        <fullName evidence="7">Ubiquitin carboxyl-terminal hydrolase</fullName>
        <ecNumber evidence="7">3.4.19.12</ecNumber>
    </recommendedName>
</protein>
<accession>A0A9X6NNA7</accession>
<dbReference type="GO" id="GO:0004843">
    <property type="term" value="F:cysteine-type deubiquitinase activity"/>
    <property type="evidence" value="ECO:0007669"/>
    <property type="project" value="UniProtKB-UniRule"/>
</dbReference>
<evidence type="ECO:0000313" key="10">
    <source>
        <dbReference type="EMBL" id="OWA52794.1"/>
    </source>
</evidence>
<dbReference type="PROSITE" id="PS00972">
    <property type="entry name" value="USP_1"/>
    <property type="match status" value="1"/>
</dbReference>
<dbReference type="CDD" id="cd02257">
    <property type="entry name" value="Peptidase_C19"/>
    <property type="match status" value="1"/>
</dbReference>
<comment type="similarity">
    <text evidence="2">Belongs to the peptidase C19 family. USP10 subfamily.</text>
</comment>
<dbReference type="SUPFAM" id="SSF54001">
    <property type="entry name" value="Cysteine proteinases"/>
    <property type="match status" value="1"/>
</dbReference>
<evidence type="ECO:0000256" key="7">
    <source>
        <dbReference type="RuleBase" id="RU366025"/>
    </source>
</evidence>
<evidence type="ECO:0000256" key="5">
    <source>
        <dbReference type="ARBA" id="ARBA00022801"/>
    </source>
</evidence>
<sequence length="483" mass="54968">MAETLPSTLPPPTSLTTPHSTTTDVDAPISEKLVEAVIPEPVKKSWASLVKPKDDGKSQTPAAAAGAPNMMAFVETSEEMEKRKAMRKFERLGEIIFSRNLLDRKLDHRTVYLVPRGMINMGNTCYMNAVLQTLVFCPPFFHLLEALNVYSDTVDRPAAELPPIVDCFVQLVQSFRRIPNTGAKGANLRTEDPPLDPSFVYETFEEHATGAHKQMLSRGTQEDAQESLNHILLLLHEEMVKAMAALTDNPNSQFNRNGGGRNSGDEWTSISKGQKKSTLRECEEKESPLTYVFGGRLRSVRRHKGARDAENVEPFFMLDLPIQDPRVTNVFQAIERFMGIETLHGFQDRGRAVDAHRQYRFEELPAVLIIHLKYFEYTSTGGNAKLQKDITFEPTLRLPERWFADRHYNKSKSMYRLVSVIFHYGEGTDGGHYTACLFHPSSQTGWIEANDSTISVVSFDYMKQQQYHRVPYLLFYRLQEERL</sequence>
<evidence type="ECO:0000259" key="9">
    <source>
        <dbReference type="PROSITE" id="PS50235"/>
    </source>
</evidence>
<dbReference type="PANTHER" id="PTHR24006:SF687">
    <property type="entry name" value="UBIQUITIN CARBOXYL-TERMINAL HYDROLASE 10"/>
    <property type="match status" value="1"/>
</dbReference>
<organism evidence="10 11">
    <name type="scientific">Hypsibius exemplaris</name>
    <name type="common">Freshwater tardigrade</name>
    <dbReference type="NCBI Taxonomy" id="2072580"/>
    <lineage>
        <taxon>Eukaryota</taxon>
        <taxon>Metazoa</taxon>
        <taxon>Ecdysozoa</taxon>
        <taxon>Tardigrada</taxon>
        <taxon>Eutardigrada</taxon>
        <taxon>Parachela</taxon>
        <taxon>Hypsibioidea</taxon>
        <taxon>Hypsibiidae</taxon>
        <taxon>Hypsibius</taxon>
    </lineage>
</organism>
<dbReference type="PROSITE" id="PS00973">
    <property type="entry name" value="USP_2"/>
    <property type="match status" value="1"/>
</dbReference>
<gene>
    <name evidence="10" type="ORF">BV898_17237</name>
</gene>
<dbReference type="AlphaFoldDB" id="A0A9X6NNA7"/>
<dbReference type="GO" id="GO:0016579">
    <property type="term" value="P:protein deubiquitination"/>
    <property type="evidence" value="ECO:0007669"/>
    <property type="project" value="InterPro"/>
</dbReference>
<feature type="region of interest" description="Disordered" evidence="8">
    <location>
        <begin position="1"/>
        <end position="25"/>
    </location>
</feature>
<evidence type="ECO:0000256" key="2">
    <source>
        <dbReference type="ARBA" id="ARBA00005427"/>
    </source>
</evidence>
<dbReference type="GO" id="GO:0005634">
    <property type="term" value="C:nucleus"/>
    <property type="evidence" value="ECO:0007669"/>
    <property type="project" value="TreeGrafter"/>
</dbReference>
<feature type="region of interest" description="Disordered" evidence="8">
    <location>
        <begin position="250"/>
        <end position="278"/>
    </location>
</feature>
<dbReference type="InterPro" id="IPR028889">
    <property type="entry name" value="USP"/>
</dbReference>
<dbReference type="PANTHER" id="PTHR24006">
    <property type="entry name" value="UBIQUITIN CARBOXYL-TERMINAL HYDROLASE"/>
    <property type="match status" value="1"/>
</dbReference>
<feature type="compositionally biased region" description="Low complexity" evidence="8">
    <location>
        <begin position="14"/>
        <end position="23"/>
    </location>
</feature>
<dbReference type="InterPro" id="IPR050164">
    <property type="entry name" value="Peptidase_C19"/>
</dbReference>
<keyword evidence="11" id="KW-1185">Reference proteome</keyword>
<feature type="domain" description="USP" evidence="9">
    <location>
        <begin position="116"/>
        <end position="479"/>
    </location>
</feature>
<dbReference type="GO" id="GO:0005829">
    <property type="term" value="C:cytosol"/>
    <property type="evidence" value="ECO:0007669"/>
    <property type="project" value="TreeGrafter"/>
</dbReference>
<dbReference type="Gene3D" id="3.90.70.10">
    <property type="entry name" value="Cysteine proteinases"/>
    <property type="match status" value="1"/>
</dbReference>
<dbReference type="InterPro" id="IPR001394">
    <property type="entry name" value="Peptidase_C19_UCH"/>
</dbReference>
<dbReference type="EC" id="3.4.19.12" evidence="7"/>
<dbReference type="InterPro" id="IPR018200">
    <property type="entry name" value="USP_CS"/>
</dbReference>
<proteinExistence type="inferred from homology"/>
<dbReference type="OrthoDB" id="429671at2759"/>
<comment type="catalytic activity">
    <reaction evidence="1 7">
        <text>Thiol-dependent hydrolysis of ester, thioester, amide, peptide and isopeptide bonds formed by the C-terminal Gly of ubiquitin (a 76-residue protein attached to proteins as an intracellular targeting signal).</text>
        <dbReference type="EC" id="3.4.19.12"/>
    </reaction>
</comment>
<keyword evidence="4 7" id="KW-0833">Ubl conjugation pathway</keyword>
<dbReference type="PROSITE" id="PS50235">
    <property type="entry name" value="USP_3"/>
    <property type="match status" value="1"/>
</dbReference>